<name>A0A8E2F096_9PEZI</name>
<keyword evidence="2" id="KW-1185">Reference proteome</keyword>
<dbReference type="Proteomes" id="UP000250140">
    <property type="component" value="Unassembled WGS sequence"/>
</dbReference>
<reference evidence="1 2" key="1">
    <citation type="journal article" date="2016" name="Nat. Commun.">
        <title>Ectomycorrhizal ecology is imprinted in the genome of the dominant symbiotic fungus Cenococcum geophilum.</title>
        <authorList>
            <consortium name="DOE Joint Genome Institute"/>
            <person name="Peter M."/>
            <person name="Kohler A."/>
            <person name="Ohm R.A."/>
            <person name="Kuo A."/>
            <person name="Krutzmann J."/>
            <person name="Morin E."/>
            <person name="Arend M."/>
            <person name="Barry K.W."/>
            <person name="Binder M."/>
            <person name="Choi C."/>
            <person name="Clum A."/>
            <person name="Copeland A."/>
            <person name="Grisel N."/>
            <person name="Haridas S."/>
            <person name="Kipfer T."/>
            <person name="LaButti K."/>
            <person name="Lindquist E."/>
            <person name="Lipzen A."/>
            <person name="Maire R."/>
            <person name="Meier B."/>
            <person name="Mihaltcheva S."/>
            <person name="Molinier V."/>
            <person name="Murat C."/>
            <person name="Poggeler S."/>
            <person name="Quandt C.A."/>
            <person name="Sperisen C."/>
            <person name="Tritt A."/>
            <person name="Tisserant E."/>
            <person name="Crous P.W."/>
            <person name="Henrissat B."/>
            <person name="Nehls U."/>
            <person name="Egli S."/>
            <person name="Spatafora J.W."/>
            <person name="Grigoriev I.V."/>
            <person name="Martin F.M."/>
        </authorList>
    </citation>
    <scope>NUCLEOTIDE SEQUENCE [LARGE SCALE GENOMIC DNA]</scope>
    <source>
        <strain evidence="1 2">CBS 207.34</strain>
    </source>
</reference>
<sequence length="388" mass="44064">MNIECLVDIIQGNIINGRNHSHIPKTKLQALDAAVSFGNSFSALAQYRDLFEDALQRLDFDETSEYLNTVAKIIEEQPPSEESSDKLSKIRAAQELLCGENSFLRIMLSDSSAVSAPIDEAFPTYIDDTKDLLEKAGAYTSAIRSIEVFKESIGDGSNARDLALPPASKEWAKNFIKNSLVKCLCNEQYMTQSLDMILEFQTILRDLGIADRSNDHERPLKLLRRLSEITTNEGYSDLFGPTYVDERRRKVILKSMLSILKRAQNVKTAADAKEVRLDMERCIKRMEDSPFSEIFKQLPDLYRIIEIADYKKTCTNPGKLWKWVTIQKRSRSLKKHVLTPTSDLFGLEPIWRVWLEPICIGCGSGDLVGGVEWILRLWSSWSASRISN</sequence>
<evidence type="ECO:0000313" key="1">
    <source>
        <dbReference type="EMBL" id="OCL08079.1"/>
    </source>
</evidence>
<dbReference type="EMBL" id="KV749719">
    <property type="protein sequence ID" value="OCL08079.1"/>
    <property type="molecule type" value="Genomic_DNA"/>
</dbReference>
<organism evidence="1 2">
    <name type="scientific">Glonium stellatum</name>
    <dbReference type="NCBI Taxonomy" id="574774"/>
    <lineage>
        <taxon>Eukaryota</taxon>
        <taxon>Fungi</taxon>
        <taxon>Dikarya</taxon>
        <taxon>Ascomycota</taxon>
        <taxon>Pezizomycotina</taxon>
        <taxon>Dothideomycetes</taxon>
        <taxon>Pleosporomycetidae</taxon>
        <taxon>Gloniales</taxon>
        <taxon>Gloniaceae</taxon>
        <taxon>Glonium</taxon>
    </lineage>
</organism>
<proteinExistence type="predicted"/>
<evidence type="ECO:0000313" key="2">
    <source>
        <dbReference type="Proteomes" id="UP000250140"/>
    </source>
</evidence>
<protein>
    <submittedName>
        <fullName evidence="1">Uncharacterized protein</fullName>
    </submittedName>
</protein>
<accession>A0A8E2F096</accession>
<gene>
    <name evidence="1" type="ORF">AOQ84DRAFT_377105</name>
</gene>
<dbReference type="AlphaFoldDB" id="A0A8E2F096"/>